<dbReference type="PROSITE" id="PS51375">
    <property type="entry name" value="PPR"/>
    <property type="match status" value="1"/>
</dbReference>
<evidence type="ECO:0000313" key="2">
    <source>
        <dbReference type="EMBL" id="CAF2053535.1"/>
    </source>
</evidence>
<gene>
    <name evidence="3" type="ORF">OVN521_LOCUS42152</name>
    <name evidence="2" type="ORF">WKI299_LOCUS10752</name>
</gene>
<reference evidence="2" key="1">
    <citation type="submission" date="2021-02" db="EMBL/GenBank/DDBJ databases">
        <authorList>
            <person name="Nowell W R."/>
        </authorList>
    </citation>
    <scope>NUCLEOTIDE SEQUENCE</scope>
</reference>
<protein>
    <recommendedName>
        <fullName evidence="6">Pentatricopeptide repeat-containing protein</fullName>
    </recommendedName>
</protein>
<organism evidence="2 4">
    <name type="scientific">Rotaria magnacalcarata</name>
    <dbReference type="NCBI Taxonomy" id="392030"/>
    <lineage>
        <taxon>Eukaryota</taxon>
        <taxon>Metazoa</taxon>
        <taxon>Spiralia</taxon>
        <taxon>Gnathifera</taxon>
        <taxon>Rotifera</taxon>
        <taxon>Eurotatoria</taxon>
        <taxon>Bdelloidea</taxon>
        <taxon>Philodinida</taxon>
        <taxon>Philodinidae</taxon>
        <taxon>Rotaria</taxon>
    </lineage>
</organism>
<feature type="non-terminal residue" evidence="2">
    <location>
        <position position="1"/>
    </location>
</feature>
<sequence>YGDVDSATRLFSSTANKSNYIYTAMFKGLISNNMAEKAFDLLDEMEIKPDSFTLAILFKACAELANDRALKIGRKLLDEMPENYRNDNITSTSAINMLMKFGDIQSAERIFRSNKKKDIITYNAIIKGYVGNEMFERALDLFEQIHLNFDSVTYTVVFNACAGLTNDRAMKIGKELLEEMPENYRNNVVVLNSAMHMLMKLGDIQSAEQILRAHVK</sequence>
<proteinExistence type="predicted"/>
<dbReference type="PANTHER" id="PTHR47926">
    <property type="entry name" value="PENTATRICOPEPTIDE REPEAT-CONTAINING PROTEIN"/>
    <property type="match status" value="1"/>
</dbReference>
<dbReference type="NCBIfam" id="TIGR00756">
    <property type="entry name" value="PPR"/>
    <property type="match status" value="2"/>
</dbReference>
<dbReference type="GO" id="GO:0003723">
    <property type="term" value="F:RNA binding"/>
    <property type="evidence" value="ECO:0007669"/>
    <property type="project" value="InterPro"/>
</dbReference>
<feature type="repeat" description="PPR" evidence="1">
    <location>
        <begin position="118"/>
        <end position="148"/>
    </location>
</feature>
<evidence type="ECO:0000313" key="3">
    <source>
        <dbReference type="EMBL" id="CAF4527413.1"/>
    </source>
</evidence>
<keyword evidence="5" id="KW-1185">Reference proteome</keyword>
<dbReference type="GO" id="GO:0009451">
    <property type="term" value="P:RNA modification"/>
    <property type="evidence" value="ECO:0007669"/>
    <property type="project" value="InterPro"/>
</dbReference>
<dbReference type="InterPro" id="IPR011990">
    <property type="entry name" value="TPR-like_helical_dom_sf"/>
</dbReference>
<dbReference type="AlphaFoldDB" id="A0A816PXH5"/>
<dbReference type="Pfam" id="PF13041">
    <property type="entry name" value="PPR_2"/>
    <property type="match status" value="2"/>
</dbReference>
<feature type="non-terminal residue" evidence="2">
    <location>
        <position position="216"/>
    </location>
</feature>
<evidence type="ECO:0000313" key="5">
    <source>
        <dbReference type="Proteomes" id="UP000663866"/>
    </source>
</evidence>
<dbReference type="SUPFAM" id="SSF48452">
    <property type="entry name" value="TPR-like"/>
    <property type="match status" value="1"/>
</dbReference>
<dbReference type="InterPro" id="IPR046960">
    <property type="entry name" value="PPR_At4g14850-like_plant"/>
</dbReference>
<dbReference type="Proteomes" id="UP000663866">
    <property type="component" value="Unassembled WGS sequence"/>
</dbReference>
<accession>A0A816PXH5</accession>
<dbReference type="Proteomes" id="UP000663856">
    <property type="component" value="Unassembled WGS sequence"/>
</dbReference>
<comment type="caution">
    <text evidence="2">The sequence shown here is derived from an EMBL/GenBank/DDBJ whole genome shotgun (WGS) entry which is preliminary data.</text>
</comment>
<evidence type="ECO:0000256" key="1">
    <source>
        <dbReference type="PROSITE-ProRule" id="PRU00708"/>
    </source>
</evidence>
<dbReference type="InterPro" id="IPR002885">
    <property type="entry name" value="PPR_rpt"/>
</dbReference>
<dbReference type="EMBL" id="CAJNRF010003877">
    <property type="protein sequence ID" value="CAF2053535.1"/>
    <property type="molecule type" value="Genomic_DNA"/>
</dbReference>
<dbReference type="PANTHER" id="PTHR47926:SF359">
    <property type="entry name" value="PENTACOTRIPEPTIDE-REPEAT REGION OF PRORP DOMAIN-CONTAINING PROTEIN"/>
    <property type="match status" value="1"/>
</dbReference>
<dbReference type="Gene3D" id="1.25.40.10">
    <property type="entry name" value="Tetratricopeptide repeat domain"/>
    <property type="match status" value="2"/>
</dbReference>
<dbReference type="EMBL" id="CAJOBG010057315">
    <property type="protein sequence ID" value="CAF4527413.1"/>
    <property type="molecule type" value="Genomic_DNA"/>
</dbReference>
<evidence type="ECO:0008006" key="6">
    <source>
        <dbReference type="Google" id="ProtNLM"/>
    </source>
</evidence>
<name>A0A816PXH5_9BILA</name>
<evidence type="ECO:0000313" key="4">
    <source>
        <dbReference type="Proteomes" id="UP000663856"/>
    </source>
</evidence>